<dbReference type="EMBL" id="LM993662">
    <property type="protein sequence ID" value="VTZ77654.1"/>
    <property type="molecule type" value="Genomic_DNA"/>
</dbReference>
<evidence type="ECO:0000256" key="1">
    <source>
        <dbReference type="SAM" id="Coils"/>
    </source>
</evidence>
<keyword evidence="3" id="KW-0812">Transmembrane</keyword>
<dbReference type="RefSeq" id="XP_724433.2">
    <property type="nucleotide sequence ID" value="XM_719340.2"/>
</dbReference>
<evidence type="ECO:0000313" key="5">
    <source>
        <dbReference type="EMBL" id="VTZ77654.1"/>
    </source>
</evidence>
<dbReference type="VEuPathDB" id="PlasmoDB:PY04177"/>
<name>A0A077Y3U9_PLAYE</name>
<feature type="transmembrane region" description="Helical" evidence="3">
    <location>
        <begin position="719"/>
        <end position="738"/>
    </location>
</feature>
<dbReference type="OrthoDB" id="9369505at2759"/>
<evidence type="ECO:0000313" key="4">
    <source>
        <dbReference type="EMBL" id="CDU17687.1"/>
    </source>
</evidence>
<feature type="coiled-coil region" evidence="1">
    <location>
        <begin position="41"/>
        <end position="92"/>
    </location>
</feature>
<reference evidence="6 7" key="1">
    <citation type="journal article" date="2014" name="BMC Biol.">
        <title>A comprehensive evaluation of rodent malaria parasite genomes and gene expression.</title>
        <authorList>
            <person name="Otto T.D."/>
            <person name="Bohme U."/>
            <person name="Jackson A.P."/>
            <person name="Hunt M."/>
            <person name="Franke-Fayard B."/>
            <person name="Hoeijmakers W.A."/>
            <person name="Religa A.A."/>
            <person name="Robertson L."/>
            <person name="Sanders M."/>
            <person name="Ogun S.A."/>
            <person name="Cunningham D."/>
            <person name="Erhart A."/>
            <person name="Billker O."/>
            <person name="Khan S.M."/>
            <person name="Stunnenberg H.G."/>
            <person name="Langhorne J."/>
            <person name="Holder A.A."/>
            <person name="Waters A.P."/>
            <person name="Newbold C.I."/>
            <person name="Pain A."/>
            <person name="Berriman M."/>
            <person name="Janse C.J."/>
        </authorList>
    </citation>
    <scope>NUCLEOTIDE SEQUENCE [LARGE SCALE GENOMIC DNA]</scope>
    <source>
        <strain evidence="5 6">17X</strain>
        <strain evidence="4 7">YM</strain>
    </source>
</reference>
<dbReference type="VEuPathDB" id="PlasmoDB:PY04176"/>
<accession>A0A077Y3U9</accession>
<dbReference type="Proteomes" id="UP000072904">
    <property type="component" value="Chromosome 8"/>
</dbReference>
<evidence type="ECO:0000313" key="6">
    <source>
        <dbReference type="Proteomes" id="UP000072874"/>
    </source>
</evidence>
<dbReference type="Proteomes" id="UP000072874">
    <property type="component" value="Chromosome 8"/>
</dbReference>
<gene>
    <name evidence="5" type="ORF">PY17X_0832800</name>
    <name evidence="4" type="ORF">PYYM_0832500</name>
</gene>
<reference evidence="4" key="2">
    <citation type="submission" date="2014-05" db="EMBL/GenBank/DDBJ databases">
        <authorList>
            <person name="Aslett A.Martin."/>
            <person name="De Silva Nishadi"/>
        </authorList>
    </citation>
    <scope>NUCLEOTIDE SEQUENCE</scope>
    <source>
        <strain evidence="4">YM</strain>
    </source>
</reference>
<keyword evidence="3" id="KW-1133">Transmembrane helix</keyword>
<feature type="compositionally biased region" description="Low complexity" evidence="2">
    <location>
        <begin position="329"/>
        <end position="353"/>
    </location>
</feature>
<protein>
    <submittedName>
        <fullName evidence="4">Uncharacterized protein</fullName>
    </submittedName>
</protein>
<dbReference type="KEGG" id="pyo:PY17X_0832800"/>
<feature type="region of interest" description="Disordered" evidence="2">
    <location>
        <begin position="325"/>
        <end position="355"/>
    </location>
</feature>
<organism evidence="4 7">
    <name type="scientific">Plasmodium yoelii</name>
    <dbReference type="NCBI Taxonomy" id="5861"/>
    <lineage>
        <taxon>Eukaryota</taxon>
        <taxon>Sar</taxon>
        <taxon>Alveolata</taxon>
        <taxon>Apicomplexa</taxon>
        <taxon>Aconoidasida</taxon>
        <taxon>Haemosporida</taxon>
        <taxon>Plasmodiidae</taxon>
        <taxon>Plasmodium</taxon>
        <taxon>Plasmodium (Vinckeia)</taxon>
    </lineage>
</organism>
<reference evidence="5" key="3">
    <citation type="submission" date="2014-05" db="EMBL/GenBank/DDBJ databases">
        <authorList>
            <person name="Aslett M.A."/>
            <person name="De Silva N."/>
        </authorList>
    </citation>
    <scope>NUCLEOTIDE SEQUENCE</scope>
    <source>
        <strain evidence="5">17X</strain>
    </source>
</reference>
<evidence type="ECO:0000256" key="3">
    <source>
        <dbReference type="SAM" id="Phobius"/>
    </source>
</evidence>
<keyword evidence="1" id="KW-0175">Coiled coil</keyword>
<proteinExistence type="predicted"/>
<dbReference type="EMBL" id="LK934636">
    <property type="protein sequence ID" value="CDU17687.1"/>
    <property type="molecule type" value="Genomic_DNA"/>
</dbReference>
<feature type="transmembrane region" description="Helical" evidence="3">
    <location>
        <begin position="438"/>
        <end position="457"/>
    </location>
</feature>
<dbReference type="GeneID" id="3789759"/>
<dbReference type="OMA" id="TKRTTFE"/>
<dbReference type="VEuPathDB" id="PlasmoDB:Py17XNL_000801885"/>
<sequence length="1247" mass="148834">MNFRPNKLLLLVTKGTKNEIKKFVSSFSGNVEEVLSDNGNNKKWKKEIENLRKNENNKEKKMCDVDIKELNYIIQKEKRKKIQDRIKQEKNKEENFDDINELHGSEETSLCNKGNEENINLFQINTFMKNINLNKNKMLELEECINYYDKWNTEQINYINMKTAEKKTVVINKNDNDSNGYSFSNLDKNMDKHVDSINNYYDLFFENDEHSEKLKNKNYYNSLFNENDPRLTWSVQDDIFFSNLDIEFFNNYSDHNYSQFLETLDHKKNVYLDYIDKRKPIKFLNKYQVIEVLNDHAKNLFLSDTAQSKEYDIFINQGNATSNPFINESASQNSSKNNSKNNSKNATSQNNAKMDMPSHMSNSIIFSKECILHTILKINYTENNHFENYISQIEEINTNDLINEVSSTQNDTTSNEFFENFDKGNNELYFNLIKRIEFIAMSFSVQEIIFIISFFYIKKIPQFDILNKFIQNFLINLYLLKVEDVLILLKIYGTWKNAYDDFIHVLLIYFFNIKMMIPNQKKTTTSHLKQPINSKLNRKEIESKENSYIDSKNGEIFCSYNDSIFLEICLNNNIKINNSLQIFYSKNNLKFYDKKYFLLLFQSFYKLTDHKNQELFFNSIQNFPFFFGNFKLLNKISYLRNILYELKNGDQNVKLSLSELEKILGSIIHMNSSEFVENLKNCLASYYYDKDRKFLLGNISNDIQKYKIKKNNDEKFSELILNANVCVINFVIFYNLLIKNLKELMFFSFFKTTHLFDAIKNANFSENQISVLKNDIYFPCLVKTKFSTKSEKEEISNRLKIENYSKEIETTFIENNLDIFNDITKLKYIFTCEKEDINNFLYHYKKISVQNIPISFIVNSIYFINEYLSNFKNIFETIQKFKTDILYILSFLYSKYLVILNGLNENKKKKKLLFSFLEKIIPSPFGNFDQNETIDKIKELNNFIPFCEFYKYRKLNQIKEEIIEKNNPIVDLQFCKNNVIISQNIINTMFLIFINYFNYIKENYISNNFPNILKIILTISLYIHISKGGNNIKYENHFIHEFMFLKKKKNISSNVNNISKVTEKLVHNLLDTIISFFLIYKSKYYCMRLYDSQLIQMVSSFSYFYFSLSLYENKNIKYQNESKQNKAHIFYNDIFSLFIEDLCKLNFEQISEINKLKIFEATNIIFILNTLNNISKNQNEIIFLLNKTIKYIVENYIYISTENYKYIIKPCQILKQNQHILLTYDIFDLVHYQKLMTILEIEDKENK</sequence>
<reference evidence="5" key="4">
    <citation type="submission" date="2019-05" db="EMBL/GenBank/DDBJ databases">
        <authorList>
            <consortium name="Pathogen Informatics"/>
        </authorList>
    </citation>
    <scope>NUCLEOTIDE SEQUENCE</scope>
    <source>
        <strain evidence="5">17X</strain>
    </source>
</reference>
<dbReference type="VEuPathDB" id="PlasmoDB:PY17X_0832800"/>
<dbReference type="AlphaFoldDB" id="A0A077Y3U9"/>
<keyword evidence="3" id="KW-0472">Membrane</keyword>
<evidence type="ECO:0000256" key="2">
    <source>
        <dbReference type="SAM" id="MobiDB-lite"/>
    </source>
</evidence>
<evidence type="ECO:0000313" key="7">
    <source>
        <dbReference type="Proteomes" id="UP000072904"/>
    </source>
</evidence>
<dbReference type="VEuPathDB" id="PlasmoDB:PYYM_0832500"/>